<protein>
    <submittedName>
        <fullName evidence="1">Uncharacterized protein</fullName>
    </submittedName>
</protein>
<evidence type="ECO:0000313" key="2">
    <source>
        <dbReference type="Proteomes" id="UP001234297"/>
    </source>
</evidence>
<dbReference type="Proteomes" id="UP001234297">
    <property type="component" value="Chromosome 3"/>
</dbReference>
<comment type="caution">
    <text evidence="1">The sequence shown here is derived from an EMBL/GenBank/DDBJ whole genome shotgun (WGS) entry which is preliminary data.</text>
</comment>
<gene>
    <name evidence="1" type="ORF">MRB53_012833</name>
</gene>
<sequence>MTLVWSCFWFVASLLTMALLVHGQPGFLSIDCGIPDGLNYTDDTTQMVYTSDAKYIDTGINQEISAATYMTQTDVPRQYRNLRSFPDGTRNCYTLTPVNKSSRYLLRASFMYGDYDGLNKPPQFDVYVGVNLWYVNLPSTGDGYWRNEIIFYATTDYISVCLVNIGHGIPYISTLELRLLDNSIYQAANESQLLQLYNRNHFRPSGRIRFPDDAYDRIWYPWGENPWTLINTSSPINLKEDNGYQPPLSVMNTAVTPSKSSENFSFNFPTSNLNKSFQYQIFMHFAELELLRSNEFRQFNIFIDGVFAHGPFSLVYLSADTIFIYSALNGLNRHVIDFRKTTTSTLPPILNAVETYILQPLSARPTDSRDVDAIMNIKTRYNIRRNWMGDPCLPASFLWEGLNCNCTHSKPPTIISLDLSSSGLTGEVSPLLSNLTSLQLLDVSNNRLTGPVPNFLTELTSLKFLNLSNNNLTGTIPTVLQERSNNGSLSLSIDNNPHLVGSSIVPVNDNILPCQGGSCKKRRMTVVHIVAPVILALIMLIVMVYVFRRINQRRRHRGALAGSNTGFFTDDNGRKYPTDLESLNPI</sequence>
<accession>A0ACC2LYX0</accession>
<reference evidence="1 2" key="1">
    <citation type="journal article" date="2022" name="Hortic Res">
        <title>A haplotype resolved chromosomal level avocado genome allows analysis of novel avocado genes.</title>
        <authorList>
            <person name="Nath O."/>
            <person name="Fletcher S.J."/>
            <person name="Hayward A."/>
            <person name="Shaw L.M."/>
            <person name="Masouleh A.K."/>
            <person name="Furtado A."/>
            <person name="Henry R.J."/>
            <person name="Mitter N."/>
        </authorList>
    </citation>
    <scope>NUCLEOTIDE SEQUENCE [LARGE SCALE GENOMIC DNA]</scope>
    <source>
        <strain evidence="2">cv. Hass</strain>
    </source>
</reference>
<proteinExistence type="predicted"/>
<dbReference type="EMBL" id="CM056811">
    <property type="protein sequence ID" value="KAJ8638566.1"/>
    <property type="molecule type" value="Genomic_DNA"/>
</dbReference>
<organism evidence="1 2">
    <name type="scientific">Persea americana</name>
    <name type="common">Avocado</name>
    <dbReference type="NCBI Taxonomy" id="3435"/>
    <lineage>
        <taxon>Eukaryota</taxon>
        <taxon>Viridiplantae</taxon>
        <taxon>Streptophyta</taxon>
        <taxon>Embryophyta</taxon>
        <taxon>Tracheophyta</taxon>
        <taxon>Spermatophyta</taxon>
        <taxon>Magnoliopsida</taxon>
        <taxon>Magnoliidae</taxon>
        <taxon>Laurales</taxon>
        <taxon>Lauraceae</taxon>
        <taxon>Persea</taxon>
    </lineage>
</organism>
<evidence type="ECO:0000313" key="1">
    <source>
        <dbReference type="EMBL" id="KAJ8638566.1"/>
    </source>
</evidence>
<name>A0ACC2LYX0_PERAE</name>
<keyword evidence="2" id="KW-1185">Reference proteome</keyword>